<sequence length="115" mass="13171">MSATEKLPPANPTTASIDISDYRRLLGLLQYLSFTRPDICFAVHRLSQFLNGPVSSHWFAAKRLLRYLKGTSYHGLYMRPTAHLSLTTFSDADWGSTFHSRMKHLCPDYFLSATW</sequence>
<organism evidence="1 2">
    <name type="scientific">Cuscuta epithymum</name>
    <dbReference type="NCBI Taxonomy" id="186058"/>
    <lineage>
        <taxon>Eukaryota</taxon>
        <taxon>Viridiplantae</taxon>
        <taxon>Streptophyta</taxon>
        <taxon>Embryophyta</taxon>
        <taxon>Tracheophyta</taxon>
        <taxon>Spermatophyta</taxon>
        <taxon>Magnoliopsida</taxon>
        <taxon>eudicotyledons</taxon>
        <taxon>Gunneridae</taxon>
        <taxon>Pentapetalae</taxon>
        <taxon>asterids</taxon>
        <taxon>lamiids</taxon>
        <taxon>Solanales</taxon>
        <taxon>Convolvulaceae</taxon>
        <taxon>Cuscuteae</taxon>
        <taxon>Cuscuta</taxon>
        <taxon>Cuscuta subgen. Cuscuta</taxon>
    </lineage>
</organism>
<dbReference type="Proteomes" id="UP001152523">
    <property type="component" value="Unassembled WGS sequence"/>
</dbReference>
<dbReference type="InterPro" id="IPR043502">
    <property type="entry name" value="DNA/RNA_pol_sf"/>
</dbReference>
<protein>
    <recommendedName>
        <fullName evidence="3">Reverse transcriptase Ty1/copia-type domain-containing protein</fullName>
    </recommendedName>
</protein>
<evidence type="ECO:0000313" key="1">
    <source>
        <dbReference type="EMBL" id="CAH9087289.1"/>
    </source>
</evidence>
<comment type="caution">
    <text evidence="1">The sequence shown here is derived from an EMBL/GenBank/DDBJ whole genome shotgun (WGS) entry which is preliminary data.</text>
</comment>
<dbReference type="EMBL" id="CAMAPF010000058">
    <property type="protein sequence ID" value="CAH9087289.1"/>
    <property type="molecule type" value="Genomic_DNA"/>
</dbReference>
<evidence type="ECO:0008006" key="3">
    <source>
        <dbReference type="Google" id="ProtNLM"/>
    </source>
</evidence>
<dbReference type="PANTHER" id="PTHR11439">
    <property type="entry name" value="GAG-POL-RELATED RETROTRANSPOSON"/>
    <property type="match status" value="1"/>
</dbReference>
<dbReference type="SUPFAM" id="SSF56672">
    <property type="entry name" value="DNA/RNA polymerases"/>
    <property type="match status" value="1"/>
</dbReference>
<dbReference type="AlphaFoldDB" id="A0AAV0CWP7"/>
<keyword evidence="2" id="KW-1185">Reference proteome</keyword>
<accession>A0AAV0CWP7</accession>
<evidence type="ECO:0000313" key="2">
    <source>
        <dbReference type="Proteomes" id="UP001152523"/>
    </source>
</evidence>
<name>A0AAV0CWP7_9ASTE</name>
<reference evidence="1" key="1">
    <citation type="submission" date="2022-07" db="EMBL/GenBank/DDBJ databases">
        <authorList>
            <person name="Macas J."/>
            <person name="Novak P."/>
            <person name="Neumann P."/>
        </authorList>
    </citation>
    <scope>NUCLEOTIDE SEQUENCE</scope>
</reference>
<dbReference type="PANTHER" id="PTHR11439:SF463">
    <property type="entry name" value="REVERSE TRANSCRIPTASE TY1_COPIA-TYPE DOMAIN-CONTAINING PROTEIN"/>
    <property type="match status" value="1"/>
</dbReference>
<gene>
    <name evidence="1" type="ORF">CEPIT_LOCUS10093</name>
</gene>
<proteinExistence type="predicted"/>